<dbReference type="InterPro" id="IPR003954">
    <property type="entry name" value="RRM_euk-type"/>
</dbReference>
<reference evidence="5" key="1">
    <citation type="journal article" date="2023" name="Nat. Commun.">
        <title>Diploid and tetraploid genomes of Acorus and the evolution of monocots.</title>
        <authorList>
            <person name="Ma L."/>
            <person name="Liu K.W."/>
            <person name="Li Z."/>
            <person name="Hsiao Y.Y."/>
            <person name="Qi Y."/>
            <person name="Fu T."/>
            <person name="Tang G.D."/>
            <person name="Zhang D."/>
            <person name="Sun W.H."/>
            <person name="Liu D.K."/>
            <person name="Li Y."/>
            <person name="Chen G.Z."/>
            <person name="Liu X.D."/>
            <person name="Liao X.Y."/>
            <person name="Jiang Y.T."/>
            <person name="Yu X."/>
            <person name="Hao Y."/>
            <person name="Huang J."/>
            <person name="Zhao X.W."/>
            <person name="Ke S."/>
            <person name="Chen Y.Y."/>
            <person name="Wu W.L."/>
            <person name="Hsu J.L."/>
            <person name="Lin Y.F."/>
            <person name="Huang M.D."/>
            <person name="Li C.Y."/>
            <person name="Huang L."/>
            <person name="Wang Z.W."/>
            <person name="Zhao X."/>
            <person name="Zhong W.Y."/>
            <person name="Peng D.H."/>
            <person name="Ahmad S."/>
            <person name="Lan S."/>
            <person name="Zhang J.S."/>
            <person name="Tsai W.C."/>
            <person name="Van de Peer Y."/>
            <person name="Liu Z.J."/>
        </authorList>
    </citation>
    <scope>NUCLEOTIDE SEQUENCE</scope>
    <source>
        <strain evidence="5">CP</strain>
    </source>
</reference>
<evidence type="ECO:0000259" key="4">
    <source>
        <dbReference type="PROSITE" id="PS50102"/>
    </source>
</evidence>
<feature type="domain" description="RRM" evidence="4">
    <location>
        <begin position="102"/>
        <end position="180"/>
    </location>
</feature>
<proteinExistence type="predicted"/>
<dbReference type="InterPro" id="IPR012677">
    <property type="entry name" value="Nucleotide-bd_a/b_plait_sf"/>
</dbReference>
<keyword evidence="1 2" id="KW-0694">RNA-binding</keyword>
<name>A0AAV9FKU1_ACOCL</name>
<evidence type="ECO:0000256" key="3">
    <source>
        <dbReference type="SAM" id="MobiDB-lite"/>
    </source>
</evidence>
<dbReference type="InterPro" id="IPR035979">
    <property type="entry name" value="RBD_domain_sf"/>
</dbReference>
<gene>
    <name evidence="5" type="primary">RBG8</name>
    <name evidence="5" type="ORF">QJS10_CPA01g02564</name>
</gene>
<reference evidence="5" key="2">
    <citation type="submission" date="2023-06" db="EMBL/GenBank/DDBJ databases">
        <authorList>
            <person name="Ma L."/>
            <person name="Liu K.-W."/>
            <person name="Li Z."/>
            <person name="Hsiao Y.-Y."/>
            <person name="Qi Y."/>
            <person name="Fu T."/>
            <person name="Tang G."/>
            <person name="Zhang D."/>
            <person name="Sun W.-H."/>
            <person name="Liu D.-K."/>
            <person name="Li Y."/>
            <person name="Chen G.-Z."/>
            <person name="Liu X.-D."/>
            <person name="Liao X.-Y."/>
            <person name="Jiang Y.-T."/>
            <person name="Yu X."/>
            <person name="Hao Y."/>
            <person name="Huang J."/>
            <person name="Zhao X.-W."/>
            <person name="Ke S."/>
            <person name="Chen Y.-Y."/>
            <person name="Wu W.-L."/>
            <person name="Hsu J.-L."/>
            <person name="Lin Y.-F."/>
            <person name="Huang M.-D."/>
            <person name="Li C.-Y."/>
            <person name="Huang L."/>
            <person name="Wang Z.-W."/>
            <person name="Zhao X."/>
            <person name="Zhong W.-Y."/>
            <person name="Peng D.-H."/>
            <person name="Ahmad S."/>
            <person name="Lan S."/>
            <person name="Zhang J.-S."/>
            <person name="Tsai W.-C."/>
            <person name="Van De Peer Y."/>
            <person name="Liu Z.-J."/>
        </authorList>
    </citation>
    <scope>NUCLEOTIDE SEQUENCE</scope>
    <source>
        <strain evidence="5">CP</strain>
        <tissue evidence="5">Leaves</tissue>
    </source>
</reference>
<dbReference type="GO" id="GO:0003723">
    <property type="term" value="F:RNA binding"/>
    <property type="evidence" value="ECO:0007669"/>
    <property type="project" value="UniProtKB-UniRule"/>
</dbReference>
<dbReference type="Pfam" id="PF00076">
    <property type="entry name" value="RRM_1"/>
    <property type="match status" value="1"/>
</dbReference>
<organism evidence="5 6">
    <name type="scientific">Acorus calamus</name>
    <name type="common">Sweet flag</name>
    <dbReference type="NCBI Taxonomy" id="4465"/>
    <lineage>
        <taxon>Eukaryota</taxon>
        <taxon>Viridiplantae</taxon>
        <taxon>Streptophyta</taxon>
        <taxon>Embryophyta</taxon>
        <taxon>Tracheophyta</taxon>
        <taxon>Spermatophyta</taxon>
        <taxon>Magnoliopsida</taxon>
        <taxon>Liliopsida</taxon>
        <taxon>Acoraceae</taxon>
        <taxon>Acorus</taxon>
    </lineage>
</organism>
<feature type="region of interest" description="Disordered" evidence="3">
    <location>
        <begin position="1"/>
        <end position="89"/>
    </location>
</feature>
<dbReference type="PANTHER" id="PTHR21245">
    <property type="entry name" value="HETEROGENEOUS NUCLEAR RIBONUCLEOPROTEIN"/>
    <property type="match status" value="1"/>
</dbReference>
<evidence type="ECO:0000256" key="1">
    <source>
        <dbReference type="ARBA" id="ARBA00022884"/>
    </source>
</evidence>
<dbReference type="SMART" id="SM00360">
    <property type="entry name" value="RRM"/>
    <property type="match status" value="1"/>
</dbReference>
<dbReference type="InterPro" id="IPR000504">
    <property type="entry name" value="RRM_dom"/>
</dbReference>
<dbReference type="Gene3D" id="3.30.70.330">
    <property type="match status" value="2"/>
</dbReference>
<evidence type="ECO:0000313" key="6">
    <source>
        <dbReference type="Proteomes" id="UP001180020"/>
    </source>
</evidence>
<dbReference type="PROSITE" id="PS50102">
    <property type="entry name" value="RRM"/>
    <property type="match status" value="1"/>
</dbReference>
<comment type="caution">
    <text evidence="5">The sequence shown here is derived from an EMBL/GenBank/DDBJ whole genome shotgun (WGS) entry which is preliminary data.</text>
</comment>
<dbReference type="EMBL" id="JAUJYO010000001">
    <property type="protein sequence ID" value="KAK1325548.1"/>
    <property type="molecule type" value="Genomic_DNA"/>
</dbReference>
<sequence length="223" mass="24647">MVEPASTESDEQVDLDGDNDIEEEMMEDDAEEQAEDDGGQDVDDDEYPKEGEESGGGTALEPASTADGVDGASSSLWEQDNVNDEDDSQKRAELLALPPHGSEIFIGGLHRDATEEDLRVLCESIGEVIEIKLMKDKEMGGHKGYAFITFKTKDVAEKAIEEINNKEFKGKNLRCSPSQVKNRLFIGNIPKNLTEEELTKALEETGPGIENIEFLKKIRRLLT</sequence>
<dbReference type="SUPFAM" id="SSF54928">
    <property type="entry name" value="RNA-binding domain, RBD"/>
    <property type="match status" value="1"/>
</dbReference>
<keyword evidence="6" id="KW-1185">Reference proteome</keyword>
<dbReference type="Proteomes" id="UP001180020">
    <property type="component" value="Unassembled WGS sequence"/>
</dbReference>
<protein>
    <submittedName>
        <fullName evidence="5">Glycine-rich RNA-binding protein 8</fullName>
    </submittedName>
</protein>
<feature type="compositionally biased region" description="Acidic residues" evidence="3">
    <location>
        <begin position="8"/>
        <end position="47"/>
    </location>
</feature>
<evidence type="ECO:0000256" key="2">
    <source>
        <dbReference type="PROSITE-ProRule" id="PRU00176"/>
    </source>
</evidence>
<dbReference type="SMART" id="SM00361">
    <property type="entry name" value="RRM_1"/>
    <property type="match status" value="1"/>
</dbReference>
<dbReference type="CDD" id="cd00590">
    <property type="entry name" value="RRM_SF"/>
    <property type="match status" value="1"/>
</dbReference>
<accession>A0AAV9FKU1</accession>
<dbReference type="AlphaFoldDB" id="A0AAV9FKU1"/>
<evidence type="ECO:0000313" key="5">
    <source>
        <dbReference type="EMBL" id="KAK1325548.1"/>
    </source>
</evidence>